<evidence type="ECO:0000259" key="1">
    <source>
        <dbReference type="Pfam" id="PF24240"/>
    </source>
</evidence>
<proteinExistence type="predicted"/>
<feature type="domain" description="DUF7448" evidence="1">
    <location>
        <begin position="21"/>
        <end position="152"/>
    </location>
</feature>
<accession>A0A8S5UHZ9</accession>
<dbReference type="EMBL" id="BK016090">
    <property type="protein sequence ID" value="DAF94290.1"/>
    <property type="molecule type" value="Genomic_DNA"/>
</dbReference>
<dbReference type="EMBL" id="BK016090">
    <property type="protein sequence ID" value="DAF94121.1"/>
    <property type="molecule type" value="Genomic_DNA"/>
</dbReference>
<sequence length="165" mass="18973">MKYAEDYSWRIHGGRDVIMSSLVGHTIVAIDTDDAKRNIWFTLEGGEILRMFHDQDCCESVYIESIVGNLTDLLGTPLLVAEVVSWADGQDGVPPPILPRRESWMDDEDYADHCTYAVESYRWTFYKFATIRGYVDIRWYGTSNGYYGEGVDLRHINIDEEEGED</sequence>
<evidence type="ECO:0000313" key="2">
    <source>
        <dbReference type="EMBL" id="DAF94121.1"/>
    </source>
</evidence>
<reference evidence="2" key="1">
    <citation type="journal article" date="2021" name="Proc. Natl. Acad. Sci. U.S.A.">
        <title>A Catalog of Tens of Thousands of Viruses from Human Metagenomes Reveals Hidden Associations with Chronic Diseases.</title>
        <authorList>
            <person name="Tisza M.J."/>
            <person name="Buck C.B."/>
        </authorList>
    </citation>
    <scope>NUCLEOTIDE SEQUENCE</scope>
    <source>
        <strain evidence="2">Ctu2j3</strain>
    </source>
</reference>
<organism evidence="2">
    <name type="scientific">Myoviridae sp. ctu2j3</name>
    <dbReference type="NCBI Taxonomy" id="2825197"/>
    <lineage>
        <taxon>Viruses</taxon>
        <taxon>Duplodnaviria</taxon>
        <taxon>Heunggongvirae</taxon>
        <taxon>Uroviricota</taxon>
        <taxon>Caudoviricetes</taxon>
    </lineage>
</organism>
<protein>
    <recommendedName>
        <fullName evidence="1">DUF7448 domain-containing protein</fullName>
    </recommendedName>
</protein>
<dbReference type="InterPro" id="IPR055871">
    <property type="entry name" value="DUF7448"/>
</dbReference>
<dbReference type="Pfam" id="PF24240">
    <property type="entry name" value="DUF7448"/>
    <property type="match status" value="1"/>
</dbReference>
<name>A0A8S5UHZ9_9CAUD</name>